<organism evidence="3 4">
    <name type="scientific">Listeria grandensis</name>
    <dbReference type="NCBI Taxonomy" id="1494963"/>
    <lineage>
        <taxon>Bacteria</taxon>
        <taxon>Bacillati</taxon>
        <taxon>Bacillota</taxon>
        <taxon>Bacilli</taxon>
        <taxon>Bacillales</taxon>
        <taxon>Listeriaceae</taxon>
        <taxon>Listeria</taxon>
    </lineage>
</organism>
<dbReference type="Pfam" id="PF13391">
    <property type="entry name" value="HNH_2"/>
    <property type="match status" value="1"/>
</dbReference>
<dbReference type="EMBL" id="JAARWN010000003">
    <property type="protein sequence ID" value="MBC1935938.1"/>
    <property type="molecule type" value="Genomic_DNA"/>
</dbReference>
<protein>
    <submittedName>
        <fullName evidence="3">HNH endonuclease</fullName>
    </submittedName>
</protein>
<name>A0A7X0Y300_9LIST</name>
<dbReference type="GO" id="GO:0004519">
    <property type="term" value="F:endonuclease activity"/>
    <property type="evidence" value="ECO:0007669"/>
    <property type="project" value="UniProtKB-KW"/>
</dbReference>
<keyword evidence="3" id="KW-0255">Endonuclease</keyword>
<feature type="domain" description="ABC-three component systems C-terminal" evidence="2">
    <location>
        <begin position="116"/>
        <end position="251"/>
    </location>
</feature>
<dbReference type="InterPro" id="IPR046921">
    <property type="entry name" value="ABC-3C_CTD11"/>
</dbReference>
<comment type="caution">
    <text evidence="3">The sequence shown here is derived from an EMBL/GenBank/DDBJ whole genome shotgun (WGS) entry which is preliminary data.</text>
</comment>
<proteinExistence type="predicted"/>
<dbReference type="AlphaFoldDB" id="A0A7X0Y300"/>
<gene>
    <name evidence="3" type="ORF">HCA69_06125</name>
</gene>
<evidence type="ECO:0000259" key="1">
    <source>
        <dbReference type="Pfam" id="PF13391"/>
    </source>
</evidence>
<reference evidence="3 4" key="1">
    <citation type="submission" date="2020-03" db="EMBL/GenBank/DDBJ databases">
        <title>Soil Listeria distribution.</title>
        <authorList>
            <person name="Liao J."/>
            <person name="Wiedmann M."/>
        </authorList>
    </citation>
    <scope>NUCLEOTIDE SEQUENCE [LARGE SCALE GENOMIC DNA]</scope>
    <source>
        <strain evidence="3 4">FSL L7-0741</strain>
    </source>
</reference>
<sequence>MVDNRVNPTSNMKLLLYNQVDGRCPFCGKNLHYVKNQIQTLLEIAHIYPANPKSHEAELLKDVPRLSEDVNSMENLIVACRDCHKKFDHPRTAEDYYRWYDLKKELMLNDEAKSAFFDNNVEEDIIKVMDSLLKIECESDLVQLSLSALKLDEKINKENSFIFRKKIRDQVVDYYPMVREQFNELDAISPYQFEKIATQVKGCYLTLIKINENQEAVFRMLVAWLDEKTGKISSLACEIIISFFIQNCEVFS</sequence>
<dbReference type="Gene3D" id="1.10.30.50">
    <property type="match status" value="1"/>
</dbReference>
<dbReference type="Pfam" id="PF20277">
    <property type="entry name" value="CTD11"/>
    <property type="match status" value="1"/>
</dbReference>
<evidence type="ECO:0000313" key="4">
    <source>
        <dbReference type="Proteomes" id="UP000535908"/>
    </source>
</evidence>
<evidence type="ECO:0000313" key="3">
    <source>
        <dbReference type="EMBL" id="MBC1935938.1"/>
    </source>
</evidence>
<keyword evidence="3" id="KW-0378">Hydrolase</keyword>
<dbReference type="InterPro" id="IPR003615">
    <property type="entry name" value="HNH_nuc"/>
</dbReference>
<evidence type="ECO:0000259" key="2">
    <source>
        <dbReference type="Pfam" id="PF20277"/>
    </source>
</evidence>
<feature type="domain" description="HNH nuclease" evidence="1">
    <location>
        <begin position="24"/>
        <end position="90"/>
    </location>
</feature>
<accession>A0A7X0Y300</accession>
<keyword evidence="3" id="KW-0540">Nuclease</keyword>
<dbReference type="CDD" id="cd00085">
    <property type="entry name" value="HNHc"/>
    <property type="match status" value="1"/>
</dbReference>
<dbReference type="Proteomes" id="UP000535908">
    <property type="component" value="Unassembled WGS sequence"/>
</dbReference>
<dbReference type="RefSeq" id="WP_185525785.1">
    <property type="nucleotide sequence ID" value="NZ_JAARWN010000003.1"/>
</dbReference>